<dbReference type="SMART" id="SM00028">
    <property type="entry name" value="TPR"/>
    <property type="match status" value="4"/>
</dbReference>
<evidence type="ECO:0000256" key="2">
    <source>
        <dbReference type="ARBA" id="ARBA00022803"/>
    </source>
</evidence>
<dbReference type="InterPro" id="IPR019734">
    <property type="entry name" value="TPR_rpt"/>
</dbReference>
<feature type="transmembrane region" description="Helical" evidence="4">
    <location>
        <begin position="154"/>
        <end position="171"/>
    </location>
</feature>
<feature type="transmembrane region" description="Helical" evidence="4">
    <location>
        <begin position="331"/>
        <end position="351"/>
    </location>
</feature>
<keyword evidence="6" id="KW-1185">Reference proteome</keyword>
<keyword evidence="2 3" id="KW-0802">TPR repeat</keyword>
<evidence type="ECO:0000256" key="1">
    <source>
        <dbReference type="ARBA" id="ARBA00022737"/>
    </source>
</evidence>
<feature type="repeat" description="TPR" evidence="3">
    <location>
        <begin position="432"/>
        <end position="465"/>
    </location>
</feature>
<dbReference type="InterPro" id="IPR011990">
    <property type="entry name" value="TPR-like_helical_dom_sf"/>
</dbReference>
<evidence type="ECO:0000313" key="5">
    <source>
        <dbReference type="EMBL" id="KWT83448.1"/>
    </source>
</evidence>
<dbReference type="Gene3D" id="1.25.40.10">
    <property type="entry name" value="Tetratricopeptide repeat domain"/>
    <property type="match status" value="2"/>
</dbReference>
<comment type="caution">
    <text evidence="5">The sequence shown here is derived from an EMBL/GenBank/DDBJ whole genome shotgun (WGS) entry which is preliminary data.</text>
</comment>
<dbReference type="Proteomes" id="UP000060487">
    <property type="component" value="Unassembled WGS sequence"/>
</dbReference>
<evidence type="ECO:0000256" key="4">
    <source>
        <dbReference type="SAM" id="Phobius"/>
    </source>
</evidence>
<feature type="transmembrane region" description="Helical" evidence="4">
    <location>
        <begin position="177"/>
        <end position="206"/>
    </location>
</feature>
<evidence type="ECO:0000256" key="3">
    <source>
        <dbReference type="PROSITE-ProRule" id="PRU00339"/>
    </source>
</evidence>
<dbReference type="PROSITE" id="PS50005">
    <property type="entry name" value="TPR"/>
    <property type="match status" value="4"/>
</dbReference>
<dbReference type="PANTHER" id="PTHR44227:SF3">
    <property type="entry name" value="PROTEIN O-MANNOSYL-TRANSFERASE TMTC4"/>
    <property type="match status" value="1"/>
</dbReference>
<feature type="repeat" description="TPR" evidence="3">
    <location>
        <begin position="466"/>
        <end position="499"/>
    </location>
</feature>
<proteinExistence type="predicted"/>
<organism evidence="5 6">
    <name type="scientific">Candidatus Magnetominusculus xianensis</name>
    <dbReference type="NCBI Taxonomy" id="1748249"/>
    <lineage>
        <taxon>Bacteria</taxon>
        <taxon>Pseudomonadati</taxon>
        <taxon>Nitrospirota</taxon>
        <taxon>Nitrospiria</taxon>
        <taxon>Nitrospirales</taxon>
        <taxon>Nitrospiraceae</taxon>
        <taxon>Candidatus Magnetominusculus</taxon>
    </lineage>
</organism>
<dbReference type="RefSeq" id="WP_085052801.1">
    <property type="nucleotide sequence ID" value="NZ_LNQR01000077.1"/>
</dbReference>
<feature type="transmembrane region" description="Helical" evidence="4">
    <location>
        <begin position="363"/>
        <end position="382"/>
    </location>
</feature>
<feature type="repeat" description="TPR" evidence="3">
    <location>
        <begin position="534"/>
        <end position="567"/>
    </location>
</feature>
<keyword evidence="4" id="KW-0472">Membrane</keyword>
<keyword evidence="4" id="KW-0812">Transmembrane</keyword>
<feature type="transmembrane region" description="Helical" evidence="4">
    <location>
        <begin position="20"/>
        <end position="37"/>
    </location>
</feature>
<name>A0ABR5SDT0_9BACT</name>
<sequence>MANPINGTIAKPKTFGTADVLITCIAVLTLFVYADVLKFDFVSYDDRLYVTDNKLIKSGLSWDNILWALTTFHDANWFPLTLISHMTDVELYGVKPGLHHVNNVFFHTANSLLLFLFFRRVLLNHWTSAFIAAAFALHPVHVESVAWVSERKDVMSSFFWILAMLSYLRYIRRPGAARYFMLTALFVLGLMTKPMPVTLPFVLLLLDYWPLGRIRGISPELRPDICEQRPLKALIIEKLPLFIISASSAVVTLIAQKSGGSVVSLQNLPFVFRLENSFISYVKYIFNTIFPSKLSILYLLPAQIPPMQAIAAAAIVILITAVVLWKAAQLPYLFTGWFWFIGTLVPVIGLVQVGSQALADRYNYMPSVGLFIIAAVGGAALLKGVRHAEVIAAAVTALLISFYIISTKRQLQHWSNSITLYKHAIEVTHDNKAAYYNLGLVYAELGRYDEAIQYYENAIRISPEYCDAIHNLGIALMNKGKHDEAATLFKRVIVINPLYDKSYVAYGNILLNQNRLDEAMGKYKKALEIKPELPSALNGVGVVMALTGDPDGALGMFDKALSIAPDYTEAANNKKGALALISKRSSK</sequence>
<dbReference type="Pfam" id="PF00515">
    <property type="entry name" value="TPR_1"/>
    <property type="match status" value="1"/>
</dbReference>
<gene>
    <name evidence="5" type="ORF">ASN18_2198</name>
</gene>
<dbReference type="PROSITE" id="PS50293">
    <property type="entry name" value="TPR_REGION"/>
    <property type="match status" value="2"/>
</dbReference>
<reference evidence="5 6" key="1">
    <citation type="submission" date="2015-11" db="EMBL/GenBank/DDBJ databases">
        <authorList>
            <person name="Lin W."/>
        </authorList>
    </citation>
    <scope>NUCLEOTIDE SEQUENCE [LARGE SCALE GENOMIC DNA]</scope>
    <source>
        <strain evidence="5 6">HCH-1</strain>
    </source>
</reference>
<protein>
    <submittedName>
        <fullName evidence="5">Tetratricopeptide TPR_2 repeat protein</fullName>
    </submittedName>
</protein>
<dbReference type="EMBL" id="LNQR01000077">
    <property type="protein sequence ID" value="KWT83448.1"/>
    <property type="molecule type" value="Genomic_DNA"/>
</dbReference>
<accession>A0ABR5SDT0</accession>
<dbReference type="SUPFAM" id="SSF48452">
    <property type="entry name" value="TPR-like"/>
    <property type="match status" value="1"/>
</dbReference>
<dbReference type="Pfam" id="PF13374">
    <property type="entry name" value="TPR_10"/>
    <property type="match status" value="1"/>
</dbReference>
<keyword evidence="4" id="KW-1133">Transmembrane helix</keyword>
<keyword evidence="1" id="KW-0677">Repeat</keyword>
<feature type="transmembrane region" description="Helical" evidence="4">
    <location>
        <begin position="128"/>
        <end position="147"/>
    </location>
</feature>
<dbReference type="PANTHER" id="PTHR44227">
    <property type="match status" value="1"/>
</dbReference>
<feature type="transmembrane region" description="Helical" evidence="4">
    <location>
        <begin position="307"/>
        <end position="325"/>
    </location>
</feature>
<dbReference type="InterPro" id="IPR052346">
    <property type="entry name" value="O-mannosyl-transferase_TMTC"/>
</dbReference>
<feature type="repeat" description="TPR" evidence="3">
    <location>
        <begin position="500"/>
        <end position="533"/>
    </location>
</feature>
<feature type="transmembrane region" description="Helical" evidence="4">
    <location>
        <begin position="388"/>
        <end position="405"/>
    </location>
</feature>
<evidence type="ECO:0000313" key="6">
    <source>
        <dbReference type="Proteomes" id="UP000060487"/>
    </source>
</evidence>
<dbReference type="Pfam" id="PF13414">
    <property type="entry name" value="TPR_11"/>
    <property type="match status" value="1"/>
</dbReference>